<dbReference type="InterPro" id="IPR025388">
    <property type="entry name" value="Alginate_export_dom"/>
</dbReference>
<proteinExistence type="predicted"/>
<dbReference type="Proteomes" id="UP000245535">
    <property type="component" value="Unassembled WGS sequence"/>
</dbReference>
<dbReference type="AlphaFoldDB" id="A0A315ZFH2"/>
<keyword evidence="1" id="KW-0732">Signal</keyword>
<protein>
    <submittedName>
        <fullName evidence="3">Alginate export protein</fullName>
    </submittedName>
</protein>
<gene>
    <name evidence="3" type="ORF">BC781_101665</name>
</gene>
<organism evidence="3 4">
    <name type="scientific">Sediminitomix flava</name>
    <dbReference type="NCBI Taxonomy" id="379075"/>
    <lineage>
        <taxon>Bacteria</taxon>
        <taxon>Pseudomonadati</taxon>
        <taxon>Bacteroidota</taxon>
        <taxon>Cytophagia</taxon>
        <taxon>Cytophagales</taxon>
        <taxon>Flammeovirgaceae</taxon>
        <taxon>Sediminitomix</taxon>
    </lineage>
</organism>
<feature type="domain" description="Alginate export" evidence="2">
    <location>
        <begin position="61"/>
        <end position="448"/>
    </location>
</feature>
<evidence type="ECO:0000313" key="3">
    <source>
        <dbReference type="EMBL" id="PWJ44315.1"/>
    </source>
</evidence>
<name>A0A315ZFH2_SEDFL</name>
<evidence type="ECO:0000259" key="2">
    <source>
        <dbReference type="Pfam" id="PF13372"/>
    </source>
</evidence>
<evidence type="ECO:0000313" key="4">
    <source>
        <dbReference type="Proteomes" id="UP000245535"/>
    </source>
</evidence>
<comment type="caution">
    <text evidence="3">The sequence shown here is derived from an EMBL/GenBank/DDBJ whole genome shotgun (WGS) entry which is preliminary data.</text>
</comment>
<reference evidence="3 4" key="1">
    <citation type="submission" date="2018-03" db="EMBL/GenBank/DDBJ databases">
        <title>Genomic Encyclopedia of Archaeal and Bacterial Type Strains, Phase II (KMG-II): from individual species to whole genera.</title>
        <authorList>
            <person name="Goeker M."/>
        </authorList>
    </citation>
    <scope>NUCLEOTIDE SEQUENCE [LARGE SCALE GENOMIC DNA]</scope>
    <source>
        <strain evidence="3 4">DSM 28229</strain>
    </source>
</reference>
<dbReference type="RefSeq" id="WP_109615816.1">
    <property type="nucleotide sequence ID" value="NZ_QGDO01000001.1"/>
</dbReference>
<feature type="chain" id="PRO_5016408333" evidence="1">
    <location>
        <begin position="21"/>
        <end position="462"/>
    </location>
</feature>
<sequence length="462" mass="52615">MKKLLLALLLFLDIQGIVQAQFGPIKNLRYQDDFSDLKSDSIQAKGTDKLKFIPIGKNITLSFGGEIREWYELRVNSNFGDLPPEFIEDKNGVIQHRIMLHADAWFGERFRVFSQLNNTNEFGSPNEPISEIVVDGLGLHQLFGEFHFDVKDSSHSTFVRLGRQEFDFGNGLLISSREGPNNRLAFDAASFIYNNKKFDLHLFGGTPVIINPEVFDNTRIEEYLWGSYLNARKQKDIKLDLYYFGFKSERRSFNWVNGEQTRHTVGTRAWHYSPTFRLEAESMYQFGKFNDLKINAFNFSAELAYVFDKVFLKPSIGLAGSYITGDQNNSDNELNTFDPLYPKPLFGFAAPLGPSNITNIRPIVGLQPVKGMMMNASVYFLSRQSIEDGNYSPGVQQVRPFPEFESDAKSIGTQYALDIFYVPNPHLTFLSFMSYLEPGDYVTETGNGKSSFFVSLSAAYKF</sequence>
<accession>A0A315ZFH2</accession>
<feature type="signal peptide" evidence="1">
    <location>
        <begin position="1"/>
        <end position="20"/>
    </location>
</feature>
<dbReference type="EMBL" id="QGDO01000001">
    <property type="protein sequence ID" value="PWJ44315.1"/>
    <property type="molecule type" value="Genomic_DNA"/>
</dbReference>
<dbReference type="OrthoDB" id="311329at2"/>
<evidence type="ECO:0000256" key="1">
    <source>
        <dbReference type="SAM" id="SignalP"/>
    </source>
</evidence>
<keyword evidence="4" id="KW-1185">Reference proteome</keyword>
<dbReference type="Pfam" id="PF13372">
    <property type="entry name" value="Alginate_exp"/>
    <property type="match status" value="1"/>
</dbReference>